<evidence type="ECO:0000256" key="1">
    <source>
        <dbReference type="SAM" id="SignalP"/>
    </source>
</evidence>
<keyword evidence="3" id="KW-1185">Reference proteome</keyword>
<organism evidence="2 3">
    <name type="scientific">Tieghemostelium lacteum</name>
    <name type="common">Slime mold</name>
    <name type="synonym">Dictyostelium lacteum</name>
    <dbReference type="NCBI Taxonomy" id="361077"/>
    <lineage>
        <taxon>Eukaryota</taxon>
        <taxon>Amoebozoa</taxon>
        <taxon>Evosea</taxon>
        <taxon>Eumycetozoa</taxon>
        <taxon>Dictyostelia</taxon>
        <taxon>Dictyosteliales</taxon>
        <taxon>Raperosteliaceae</taxon>
        <taxon>Tieghemostelium</taxon>
    </lineage>
</organism>
<feature type="signal peptide" evidence="1">
    <location>
        <begin position="1"/>
        <end position="18"/>
    </location>
</feature>
<dbReference type="EMBL" id="LODT01000028">
    <property type="protein sequence ID" value="KYQ93198.1"/>
    <property type="molecule type" value="Genomic_DNA"/>
</dbReference>
<dbReference type="AlphaFoldDB" id="A0A151ZGT6"/>
<protein>
    <submittedName>
        <fullName evidence="2">Uncharacterized protein</fullName>
    </submittedName>
</protein>
<feature type="chain" id="PRO_5007593285" evidence="1">
    <location>
        <begin position="19"/>
        <end position="252"/>
    </location>
</feature>
<name>A0A151ZGT6_TIELA</name>
<proteinExistence type="predicted"/>
<dbReference type="InParanoid" id="A0A151ZGT6"/>
<gene>
    <name evidence="2" type="ORF">DLAC_05836</name>
</gene>
<evidence type="ECO:0000313" key="2">
    <source>
        <dbReference type="EMBL" id="KYQ93198.1"/>
    </source>
</evidence>
<dbReference type="Proteomes" id="UP000076078">
    <property type="component" value="Unassembled WGS sequence"/>
</dbReference>
<accession>A0A151ZGT6</accession>
<keyword evidence="1" id="KW-0732">Signal</keyword>
<evidence type="ECO:0000313" key="3">
    <source>
        <dbReference type="Proteomes" id="UP000076078"/>
    </source>
</evidence>
<sequence>MILKLIVVSVFVLVVVESFGEKEIPELLAYYQVWASYVDKNGKVDEKGIACSFQYSPELFNSADDKGRFIAYMYGDKVARIANSSLKYRGLLNQPTDRSLSEYLSKTGQLQALYPRIREGAIVYDRIKRISSDTTKSMTSSRLLYAGAKMREYYQSGHKEAFQKSFNENIQYLSVLRIDYTISLQLQSMYGSNIPNLKKFDGLYTGDSLRDALANNLVPTVDITKIKEEVSANYNSVIIEASRQLYDICMGH</sequence>
<comment type="caution">
    <text evidence="2">The sequence shown here is derived from an EMBL/GenBank/DDBJ whole genome shotgun (WGS) entry which is preliminary data.</text>
</comment>
<reference evidence="2 3" key="1">
    <citation type="submission" date="2015-12" db="EMBL/GenBank/DDBJ databases">
        <title>Dictyostelia acquired genes for synthesis and detection of signals that induce cell-type specialization by lateral gene transfer from prokaryotes.</title>
        <authorList>
            <person name="Gloeckner G."/>
            <person name="Schaap P."/>
        </authorList>
    </citation>
    <scope>NUCLEOTIDE SEQUENCE [LARGE SCALE GENOMIC DNA]</scope>
    <source>
        <strain evidence="2 3">TK</strain>
    </source>
</reference>